<evidence type="ECO:0000313" key="3">
    <source>
        <dbReference type="Proteomes" id="UP000635565"/>
    </source>
</evidence>
<feature type="region of interest" description="Disordered" evidence="1">
    <location>
        <begin position="53"/>
        <end position="74"/>
    </location>
</feature>
<comment type="caution">
    <text evidence="2">The sequence shown here is derived from an EMBL/GenBank/DDBJ whole genome shotgun (WGS) entry which is preliminary data.</text>
</comment>
<evidence type="ECO:0000256" key="1">
    <source>
        <dbReference type="SAM" id="MobiDB-lite"/>
    </source>
</evidence>
<dbReference type="RefSeq" id="WP_201366500.1">
    <property type="nucleotide sequence ID" value="NZ_BNJJ01000029.1"/>
</dbReference>
<evidence type="ECO:0000313" key="2">
    <source>
        <dbReference type="EMBL" id="GHO88961.1"/>
    </source>
</evidence>
<gene>
    <name evidence="2" type="ORF">KSZ_69670</name>
</gene>
<feature type="region of interest" description="Disordered" evidence="1">
    <location>
        <begin position="178"/>
        <end position="217"/>
    </location>
</feature>
<evidence type="ECO:0008006" key="4">
    <source>
        <dbReference type="Google" id="ProtNLM"/>
    </source>
</evidence>
<dbReference type="Proteomes" id="UP000635565">
    <property type="component" value="Unassembled WGS sequence"/>
</dbReference>
<feature type="compositionally biased region" description="Polar residues" evidence="1">
    <location>
        <begin position="178"/>
        <end position="188"/>
    </location>
</feature>
<dbReference type="EMBL" id="BNJJ01000029">
    <property type="protein sequence ID" value="GHO88961.1"/>
    <property type="molecule type" value="Genomic_DNA"/>
</dbReference>
<organism evidence="2 3">
    <name type="scientific">Dictyobacter formicarum</name>
    <dbReference type="NCBI Taxonomy" id="2778368"/>
    <lineage>
        <taxon>Bacteria</taxon>
        <taxon>Bacillati</taxon>
        <taxon>Chloroflexota</taxon>
        <taxon>Ktedonobacteria</taxon>
        <taxon>Ktedonobacterales</taxon>
        <taxon>Dictyobacteraceae</taxon>
        <taxon>Dictyobacter</taxon>
    </lineage>
</organism>
<protein>
    <recommendedName>
        <fullName evidence="4">DUF732 domain-containing protein</fullName>
    </recommendedName>
</protein>
<reference evidence="2 3" key="1">
    <citation type="journal article" date="2021" name="Int. J. Syst. Evol. Microbiol.">
        <title>Reticulibacter mediterranei gen. nov., sp. nov., within the new family Reticulibacteraceae fam. nov., and Ktedonospora formicarum gen. nov., sp. nov., Ktedonobacter robiniae sp. nov., Dictyobacter formicarum sp. nov. and Dictyobacter arantiisoli sp. nov., belonging to the class Ktedonobacteria.</title>
        <authorList>
            <person name="Yabe S."/>
            <person name="Zheng Y."/>
            <person name="Wang C.M."/>
            <person name="Sakai Y."/>
            <person name="Abe K."/>
            <person name="Yokota A."/>
            <person name="Donadio S."/>
            <person name="Cavaletti L."/>
            <person name="Monciardini P."/>
        </authorList>
    </citation>
    <scope>NUCLEOTIDE SEQUENCE [LARGE SCALE GENOMIC DNA]</scope>
    <source>
        <strain evidence="2 3">SOSP1-9</strain>
    </source>
</reference>
<feature type="compositionally biased region" description="Low complexity" evidence="1">
    <location>
        <begin position="189"/>
        <end position="208"/>
    </location>
</feature>
<keyword evidence="3" id="KW-1185">Reference proteome</keyword>
<accession>A0ABQ3VUH7</accession>
<proteinExistence type="predicted"/>
<name>A0ABQ3VUH7_9CHLR</name>
<sequence>MGLGSIITASLKGKIIATALVGVALVGGGTAAMAATPGGQSFVKTITSSVSSATPSSHSSSNQDGHGDKVSATAQATDHSNACPGLADAQNIAKAFSLSTDSKSATIKTFCSLHDGSYKGLNHALGYGEINNLLTYAQSLAKKGNATLTDSNIDFYLATALKNCGSSPIAVCVKANEPGTQHGSSADHNTTGTTNSGNAGKGSGTSAKPTATPAPRH</sequence>